<dbReference type="InterPro" id="IPR057268">
    <property type="entry name" value="Ribosomal_L18"/>
</dbReference>
<proteinExistence type="inferred from homology"/>
<dbReference type="InterPro" id="IPR005484">
    <property type="entry name" value="Ribosomal_uL18_bac/plant/anim"/>
</dbReference>
<dbReference type="Gene3D" id="3.30.420.100">
    <property type="match status" value="1"/>
</dbReference>
<dbReference type="GO" id="GO:0006412">
    <property type="term" value="P:translation"/>
    <property type="evidence" value="ECO:0007669"/>
    <property type="project" value="InterPro"/>
</dbReference>
<comment type="caution">
    <text evidence="4">The sequence shown here is derived from an EMBL/GenBank/DDBJ whole genome shotgun (WGS) entry which is preliminary data.</text>
</comment>
<evidence type="ECO:0000313" key="4">
    <source>
        <dbReference type="EMBL" id="KAJ8511076.1"/>
    </source>
</evidence>
<reference evidence="4 5" key="1">
    <citation type="submission" date="2022-12" db="EMBL/GenBank/DDBJ databases">
        <title>Chromosome-scale assembly of the Ensete ventricosum genome.</title>
        <authorList>
            <person name="Dussert Y."/>
            <person name="Stocks J."/>
            <person name="Wendawek A."/>
            <person name="Woldeyes F."/>
            <person name="Nichols R.A."/>
            <person name="Borrell J.S."/>
        </authorList>
    </citation>
    <scope>NUCLEOTIDE SEQUENCE [LARGE SCALE GENOMIC DNA]</scope>
    <source>
        <strain evidence="5">cv. Maze</strain>
        <tissue evidence="4">Seeds</tissue>
    </source>
</reference>
<organism evidence="4 5">
    <name type="scientific">Ensete ventricosum</name>
    <name type="common">Abyssinian banana</name>
    <name type="synonym">Musa ensete</name>
    <dbReference type="NCBI Taxonomy" id="4639"/>
    <lineage>
        <taxon>Eukaryota</taxon>
        <taxon>Viridiplantae</taxon>
        <taxon>Streptophyta</taxon>
        <taxon>Embryophyta</taxon>
        <taxon>Tracheophyta</taxon>
        <taxon>Spermatophyta</taxon>
        <taxon>Magnoliopsida</taxon>
        <taxon>Liliopsida</taxon>
        <taxon>Zingiberales</taxon>
        <taxon>Musaceae</taxon>
        <taxon>Ensete</taxon>
    </lineage>
</organism>
<dbReference type="EMBL" id="JAQQAF010000001">
    <property type="protein sequence ID" value="KAJ8511076.1"/>
    <property type="molecule type" value="Genomic_DNA"/>
</dbReference>
<name>A0AAV8RSE5_ENSVE</name>
<dbReference type="AlphaFoldDB" id="A0AAV8RSE5"/>
<evidence type="ECO:0000256" key="2">
    <source>
        <dbReference type="ARBA" id="ARBA00022980"/>
    </source>
</evidence>
<dbReference type="GO" id="GO:1990904">
    <property type="term" value="C:ribonucleoprotein complex"/>
    <property type="evidence" value="ECO:0007669"/>
    <property type="project" value="UniProtKB-KW"/>
</dbReference>
<dbReference type="SUPFAM" id="SSF53137">
    <property type="entry name" value="Translational machinery components"/>
    <property type="match status" value="1"/>
</dbReference>
<evidence type="ECO:0000313" key="5">
    <source>
        <dbReference type="Proteomes" id="UP001222027"/>
    </source>
</evidence>
<dbReference type="Pfam" id="PF00861">
    <property type="entry name" value="Ribosomal_L18p"/>
    <property type="match status" value="1"/>
</dbReference>
<protein>
    <recommendedName>
        <fullName evidence="6">Ribosomal protein L18e/L15P domain-containing protein</fullName>
    </recommendedName>
</protein>
<accession>A0AAV8RSE5</accession>
<sequence length="275" mass="30222">MLRDKVKGVAVRKTIETPEEVKRLPSTGMLSPGRSEACKTSGLIRHQPFCRMAKLSQVLLLWVTATRFVTNKCSSTKKNLHTVPATACSVALAQLCFSQLNSAMAFEVCGCVPVGRPNRPASFPPTPPGVDGRHSLSRFVLLSSILRLRFWTTPHQVIATTEMIIPTVRRPRILDFLKPYVLKMHITDKYVSAQVIHTPTAEVAVSASSHERLLRPSIGSTRDVAAAAKIGKLLGERLLLRGIPAVCVFLKKEQKYHGKVKAVIDSVRDAGVKLL</sequence>
<evidence type="ECO:0000256" key="1">
    <source>
        <dbReference type="ARBA" id="ARBA00007116"/>
    </source>
</evidence>
<keyword evidence="3" id="KW-0687">Ribonucleoprotein</keyword>
<dbReference type="PANTHER" id="PTHR12899">
    <property type="entry name" value="39S RIBOSOMAL PROTEIN L18, MITOCHONDRIAL"/>
    <property type="match status" value="1"/>
</dbReference>
<evidence type="ECO:0008006" key="6">
    <source>
        <dbReference type="Google" id="ProtNLM"/>
    </source>
</evidence>
<keyword evidence="5" id="KW-1185">Reference proteome</keyword>
<keyword evidence="2" id="KW-0689">Ribosomal protein</keyword>
<dbReference type="GO" id="GO:0008097">
    <property type="term" value="F:5S rRNA binding"/>
    <property type="evidence" value="ECO:0007669"/>
    <property type="project" value="TreeGrafter"/>
</dbReference>
<comment type="similarity">
    <text evidence="1">Belongs to the universal ribosomal protein uL18 family.</text>
</comment>
<dbReference type="GO" id="GO:0003735">
    <property type="term" value="F:structural constituent of ribosome"/>
    <property type="evidence" value="ECO:0007669"/>
    <property type="project" value="InterPro"/>
</dbReference>
<dbReference type="GO" id="GO:0005840">
    <property type="term" value="C:ribosome"/>
    <property type="evidence" value="ECO:0007669"/>
    <property type="project" value="UniProtKB-KW"/>
</dbReference>
<dbReference type="PANTHER" id="PTHR12899:SF6">
    <property type="entry name" value="OS01G0256600 PROTEIN"/>
    <property type="match status" value="1"/>
</dbReference>
<dbReference type="CDD" id="cd00432">
    <property type="entry name" value="Ribosomal_L18_L5e"/>
    <property type="match status" value="1"/>
</dbReference>
<dbReference type="Proteomes" id="UP001222027">
    <property type="component" value="Unassembled WGS sequence"/>
</dbReference>
<evidence type="ECO:0000256" key="3">
    <source>
        <dbReference type="ARBA" id="ARBA00023274"/>
    </source>
</evidence>
<gene>
    <name evidence="4" type="ORF">OPV22_001510</name>
</gene>